<evidence type="ECO:0000313" key="1">
    <source>
        <dbReference type="EMBL" id="AFJ63674.1"/>
    </source>
</evidence>
<dbReference type="EMBL" id="CP003332">
    <property type="protein sequence ID" value="AFJ63674.1"/>
    <property type="molecule type" value="Genomic_DNA"/>
</dbReference>
<dbReference type="PATRIC" id="fig|1126211.3.peg.3628"/>
<proteinExistence type="predicted"/>
<evidence type="ECO:0000313" key="2">
    <source>
        <dbReference type="Proteomes" id="UP000002878"/>
    </source>
</evidence>
<protein>
    <submittedName>
        <fullName evidence="1">Uncharacterized protein</fullName>
    </submittedName>
</protein>
<name>I2CAK0_BACAY</name>
<organism evidence="1 2">
    <name type="scientific">Bacillus amyloliquefaciens (strain Y2)</name>
    <name type="common">Bacillus amyloliquefaciens subsp. plantarum (strain B9601-Y2)</name>
    <dbReference type="NCBI Taxonomy" id="1155777"/>
    <lineage>
        <taxon>Bacteria</taxon>
        <taxon>Bacillati</taxon>
        <taxon>Bacillota</taxon>
        <taxon>Bacilli</taxon>
        <taxon>Bacillales</taxon>
        <taxon>Bacillaceae</taxon>
        <taxon>Bacillus</taxon>
        <taxon>Bacillus amyloliquefaciens group</taxon>
    </lineage>
</organism>
<sequence>MQRHRHPFLLFDRKQKIAKKGHGYWNPCQSVFIKKGVNYYIHLKTSVFHPCYSVIKTQ</sequence>
<dbReference type="KEGG" id="bqy:MUS_3816"/>
<dbReference type="AlphaFoldDB" id="I2CAK0"/>
<gene>
    <name evidence="1" type="ORF">MUS_3816</name>
</gene>
<accession>I2CAK0</accession>
<dbReference type="Proteomes" id="UP000002878">
    <property type="component" value="Chromosome"/>
</dbReference>
<reference evidence="1 2" key="1">
    <citation type="journal article" date="2012" name="J. Biotechnol.">
        <title>Genome sequence of the plant growth promoting strain Bacillus amyloliquefaciens subsp. plantarum B9601-Y2 and expression of mersacidin and other secondary metabolites.</title>
        <authorList>
            <person name="He P."/>
            <person name="Hao K."/>
            <person name="Blom J."/>
            <person name="Ruckert C."/>
            <person name="Vater J."/>
            <person name="Mao Z."/>
            <person name="Wu Y."/>
            <person name="Hou M."/>
            <person name="He P."/>
            <person name="He Y."/>
            <person name="Borriss R."/>
        </authorList>
    </citation>
    <scope>NUCLEOTIDE SEQUENCE [LARGE SCALE GENOMIC DNA]</scope>
    <source>
        <strain evidence="1">Y2</strain>
    </source>
</reference>
<dbReference type="HOGENOM" id="CLU_210726_0_0_9"/>